<dbReference type="Proteomes" id="UP000814033">
    <property type="component" value="Unassembled WGS sequence"/>
</dbReference>
<evidence type="ECO:0000313" key="1">
    <source>
        <dbReference type="EMBL" id="KAI0049917.1"/>
    </source>
</evidence>
<keyword evidence="2" id="KW-1185">Reference proteome</keyword>
<reference evidence="1" key="2">
    <citation type="journal article" date="2022" name="New Phytol.">
        <title>Evolutionary transition to the ectomycorrhizal habit in the genomes of a hyperdiverse lineage of mushroom-forming fungi.</title>
        <authorList>
            <person name="Looney B."/>
            <person name="Miyauchi S."/>
            <person name="Morin E."/>
            <person name="Drula E."/>
            <person name="Courty P.E."/>
            <person name="Kohler A."/>
            <person name="Kuo A."/>
            <person name="LaButti K."/>
            <person name="Pangilinan J."/>
            <person name="Lipzen A."/>
            <person name="Riley R."/>
            <person name="Andreopoulos W."/>
            <person name="He G."/>
            <person name="Johnson J."/>
            <person name="Nolan M."/>
            <person name="Tritt A."/>
            <person name="Barry K.W."/>
            <person name="Grigoriev I.V."/>
            <person name="Nagy L.G."/>
            <person name="Hibbett D."/>
            <person name="Henrissat B."/>
            <person name="Matheny P.B."/>
            <person name="Labbe J."/>
            <person name="Martin F.M."/>
        </authorList>
    </citation>
    <scope>NUCLEOTIDE SEQUENCE</scope>
    <source>
        <strain evidence="1">FP105234-sp</strain>
    </source>
</reference>
<organism evidence="1 2">
    <name type="scientific">Auriscalpium vulgare</name>
    <dbReference type="NCBI Taxonomy" id="40419"/>
    <lineage>
        <taxon>Eukaryota</taxon>
        <taxon>Fungi</taxon>
        <taxon>Dikarya</taxon>
        <taxon>Basidiomycota</taxon>
        <taxon>Agaricomycotina</taxon>
        <taxon>Agaricomycetes</taxon>
        <taxon>Russulales</taxon>
        <taxon>Auriscalpiaceae</taxon>
        <taxon>Auriscalpium</taxon>
    </lineage>
</organism>
<evidence type="ECO:0000313" key="2">
    <source>
        <dbReference type="Proteomes" id="UP000814033"/>
    </source>
</evidence>
<gene>
    <name evidence="1" type="ORF">FA95DRAFT_1594211</name>
</gene>
<protein>
    <submittedName>
        <fullName evidence="1">Uncharacterized protein</fullName>
    </submittedName>
</protein>
<name>A0ACB8S1C6_9AGAM</name>
<sequence>MPPKQRAAALKTAPRSSRTRKTEERPAAPRARNQRNGSARPKAGARQRNSKAVAASSSDSAPEDDDDAFVLKSDGDDAEEEEQELDSDALDDDDEAAKKKKTSRKRSQGRSPQKDTPARKRRRKGEEGEEDEDFSAVDLKEGQEVVGRVVQAPKSGRVPPGQISQNTFDFLAELRKPECNDREWFKLHEPVFRLAETEWKDFVDKFTDAITAVDPQVPPLPSKDVIYRIYRDVRFSHDKTPYKPNMSATFSRSGRKGIFAGFQPGGQSLVAAGSWCPGKNELATIRSHIQHDSRRLRRIISAPRFIKYFGEPKKGKRQNIFGRDDELKVAPKGIDKDHKDIDLLKCRSFVVAHQFRDDEVLQPDFIDTVCDVVRAMRPLVHCLNDYMTVGVGEDEPGSDEEGPEGDEEDGDEED</sequence>
<comment type="caution">
    <text evidence="1">The sequence shown here is derived from an EMBL/GenBank/DDBJ whole genome shotgun (WGS) entry which is preliminary data.</text>
</comment>
<dbReference type="EMBL" id="MU275867">
    <property type="protein sequence ID" value="KAI0049917.1"/>
    <property type="molecule type" value="Genomic_DNA"/>
</dbReference>
<reference evidence="1" key="1">
    <citation type="submission" date="2021-02" db="EMBL/GenBank/DDBJ databases">
        <authorList>
            <consortium name="DOE Joint Genome Institute"/>
            <person name="Ahrendt S."/>
            <person name="Looney B.P."/>
            <person name="Miyauchi S."/>
            <person name="Morin E."/>
            <person name="Drula E."/>
            <person name="Courty P.E."/>
            <person name="Chicoki N."/>
            <person name="Fauchery L."/>
            <person name="Kohler A."/>
            <person name="Kuo A."/>
            <person name="Labutti K."/>
            <person name="Pangilinan J."/>
            <person name="Lipzen A."/>
            <person name="Riley R."/>
            <person name="Andreopoulos W."/>
            <person name="He G."/>
            <person name="Johnson J."/>
            <person name="Barry K.W."/>
            <person name="Grigoriev I.V."/>
            <person name="Nagy L."/>
            <person name="Hibbett D."/>
            <person name="Henrissat B."/>
            <person name="Matheny P.B."/>
            <person name="Labbe J."/>
            <person name="Martin F."/>
        </authorList>
    </citation>
    <scope>NUCLEOTIDE SEQUENCE</scope>
    <source>
        <strain evidence="1">FP105234-sp</strain>
    </source>
</reference>
<proteinExistence type="predicted"/>
<accession>A0ACB8S1C6</accession>